<comment type="caution">
    <text evidence="1">The sequence shown here is derived from an EMBL/GenBank/DDBJ whole genome shotgun (WGS) entry which is preliminary data.</text>
</comment>
<dbReference type="RefSeq" id="WP_309955794.1">
    <property type="nucleotide sequence ID" value="NZ_JAVDUJ010000001.1"/>
</dbReference>
<evidence type="ECO:0000313" key="1">
    <source>
        <dbReference type="EMBL" id="MDR6939251.1"/>
    </source>
</evidence>
<name>A0ABU1T1U0_9ACTO</name>
<evidence type="ECO:0000313" key="2">
    <source>
        <dbReference type="Proteomes" id="UP001266099"/>
    </source>
</evidence>
<dbReference type="Proteomes" id="UP001266099">
    <property type="component" value="Unassembled WGS sequence"/>
</dbReference>
<proteinExistence type="predicted"/>
<keyword evidence="2" id="KW-1185">Reference proteome</keyword>
<gene>
    <name evidence="1" type="ORF">J2S36_000794</name>
</gene>
<sequence length="93" mass="10588">MMASGTLKTLIAPDRDPVTIEGKPCCANGHPWQSRTTRWRYRVRDGRHGSGWERDCLVCKRMADKARASNFAGRNQQLIVDVTKTGTAWHTRF</sequence>
<dbReference type="EMBL" id="JAVDUJ010000001">
    <property type="protein sequence ID" value="MDR6939251.1"/>
    <property type="molecule type" value="Genomic_DNA"/>
</dbReference>
<accession>A0ABU1T1U0</accession>
<reference evidence="1 2" key="1">
    <citation type="submission" date="2023-07" db="EMBL/GenBank/DDBJ databases">
        <title>Sequencing the genomes of 1000 actinobacteria strains.</title>
        <authorList>
            <person name="Klenk H.-P."/>
        </authorList>
    </citation>
    <scope>NUCLEOTIDE SEQUENCE [LARGE SCALE GENOMIC DNA]</scope>
    <source>
        <strain evidence="1 2">DSM 15539</strain>
    </source>
</reference>
<protein>
    <submittedName>
        <fullName evidence="1">Uncharacterized protein</fullName>
    </submittedName>
</protein>
<organism evidence="1 2">
    <name type="scientific">Arcanobacterium hippocoleae</name>
    <dbReference type="NCBI Taxonomy" id="149017"/>
    <lineage>
        <taxon>Bacteria</taxon>
        <taxon>Bacillati</taxon>
        <taxon>Actinomycetota</taxon>
        <taxon>Actinomycetes</taxon>
        <taxon>Actinomycetales</taxon>
        <taxon>Actinomycetaceae</taxon>
        <taxon>Arcanobacterium</taxon>
    </lineage>
</organism>